<dbReference type="PANTHER" id="PTHR30032:SF1">
    <property type="entry name" value="N-ACETYLMURAMOYL-L-ALANINE AMIDASE LYTC"/>
    <property type="match status" value="1"/>
</dbReference>
<dbReference type="AlphaFoldDB" id="A0A1M7SLW7"/>
<dbReference type="Proteomes" id="UP000184010">
    <property type="component" value="Unassembled WGS sequence"/>
</dbReference>
<dbReference type="Gene3D" id="3.40.50.12090">
    <property type="match status" value="1"/>
</dbReference>
<gene>
    <name evidence="2" type="ORF">SAMN02745215_01056</name>
</gene>
<evidence type="ECO:0000313" key="2">
    <source>
        <dbReference type="EMBL" id="SHN59440.1"/>
    </source>
</evidence>
<dbReference type="PANTHER" id="PTHR30032">
    <property type="entry name" value="N-ACETYLMURAMOYL-L-ALANINE AMIDASE-RELATED"/>
    <property type="match status" value="1"/>
</dbReference>
<dbReference type="InterPro" id="IPR051922">
    <property type="entry name" value="Bact_Sporulation_Assoc"/>
</dbReference>
<reference evidence="3" key="1">
    <citation type="submission" date="2016-12" db="EMBL/GenBank/DDBJ databases">
        <authorList>
            <person name="Varghese N."/>
            <person name="Submissions S."/>
        </authorList>
    </citation>
    <scope>NUCLEOTIDE SEQUENCE [LARGE SCALE GENOMIC DNA]</scope>
    <source>
        <strain evidence="3">DSM 11544</strain>
    </source>
</reference>
<feature type="chain" id="PRO_5012636136" evidence="1">
    <location>
        <begin position="30"/>
        <end position="531"/>
    </location>
</feature>
<feature type="signal peptide" evidence="1">
    <location>
        <begin position="1"/>
        <end position="29"/>
    </location>
</feature>
<dbReference type="Pfam" id="PF04122">
    <property type="entry name" value="CW_binding_2"/>
    <property type="match status" value="3"/>
</dbReference>
<keyword evidence="3" id="KW-1185">Reference proteome</keyword>
<dbReference type="EMBL" id="FRDN01000004">
    <property type="protein sequence ID" value="SHN59440.1"/>
    <property type="molecule type" value="Genomic_DNA"/>
</dbReference>
<dbReference type="RefSeq" id="WP_072771598.1">
    <property type="nucleotide sequence ID" value="NZ_FRDN01000004.1"/>
</dbReference>
<organism evidence="2 3">
    <name type="scientific">Desulfitobacterium chlororespirans DSM 11544</name>
    <dbReference type="NCBI Taxonomy" id="1121395"/>
    <lineage>
        <taxon>Bacteria</taxon>
        <taxon>Bacillati</taxon>
        <taxon>Bacillota</taxon>
        <taxon>Clostridia</taxon>
        <taxon>Eubacteriales</taxon>
        <taxon>Desulfitobacteriaceae</taxon>
        <taxon>Desulfitobacterium</taxon>
    </lineage>
</organism>
<protein>
    <submittedName>
        <fullName evidence="2">Putative cell wall binding repeat 2</fullName>
    </submittedName>
</protein>
<accession>A0A1M7SLW7</accession>
<evidence type="ECO:0000313" key="3">
    <source>
        <dbReference type="Proteomes" id="UP000184010"/>
    </source>
</evidence>
<evidence type="ECO:0000256" key="1">
    <source>
        <dbReference type="SAM" id="SignalP"/>
    </source>
</evidence>
<keyword evidence="1" id="KW-0732">Signal</keyword>
<dbReference type="InterPro" id="IPR007253">
    <property type="entry name" value="Cell_wall-bd_2"/>
</dbReference>
<sequence>MAAKKKKSLALAVCLFVLLVTLIPGTVRAADDDDVDWNKGVLAYLVVDAGDAQTVIGSADTIHFRLYDLNGDPYSGSVSGYITDPDDEVTYVSISGGQGNYSIANFNFDKLGSYSIFLWDQYDNYAGGTVKVVEPVITLTGKPVVHSESKVSVKIADPDGRVLARQSITVDGTEVGAGSSSYTTLFDGTFTFTITPKKPGTVSIIYGGHVVGTVEVVPAYTPGSRIGAQAADNMQLSVAVAQSGWTKASTVILTRDDVVADAMVAVPLSKKYDAPILMTPSQRLSNEVLHEILNLGAETVYMIGGTGAISPEIENELQTFGITTYRLAGANRYDTAAQIAELVGPSERVYLAYGYGEPDAIAVSAFAAAQGAAILLTDTHSLPEETQSRLKQISPGEVVLLGGTGIISSAVETQLSGQYAVKRWGGADRYGTQQIIFQNLLTQETPLYIASSSVSPQDAVQGNPKGDALLAAALAAKVGGCVMSVPQSSLPAAVSYSLLYNKGYISEATVVGNSESVQTTLEYQIHELVKH</sequence>
<proteinExistence type="predicted"/>
<dbReference type="STRING" id="1121395.SAMN02745215_01056"/>
<name>A0A1M7SLW7_9FIRM</name>